<dbReference type="GO" id="GO:0055085">
    <property type="term" value="P:transmembrane transport"/>
    <property type="evidence" value="ECO:0007669"/>
    <property type="project" value="InterPro"/>
</dbReference>
<dbReference type="Gene3D" id="1.20.1530.20">
    <property type="match status" value="1"/>
</dbReference>
<dbReference type="PANTHER" id="PTHR36838">
    <property type="entry name" value="AUXIN EFFLUX CARRIER FAMILY PROTEIN"/>
    <property type="match status" value="1"/>
</dbReference>
<dbReference type="AlphaFoldDB" id="A0A9D1N254"/>
<comment type="caution">
    <text evidence="9">The sequence shown here is derived from an EMBL/GenBank/DDBJ whole genome shotgun (WGS) entry which is preliminary data.</text>
</comment>
<sequence length="302" mass="32239">MQEILTRACMLLAIIAIGYLMRRTGFLPESAFAVVSRLVLNVTLPCVVITNFAHIETSGALLIMFVFGFACNALFVALGYLAGRRGGLDGRIFCMLNFSGYNIGCLTLPYVSSLLGPTAVVSACLFDAGNSLWATGGTNAVCAALQQGGRLRLVPVLRRLGQSVTILAYMGMVLLSLLHVRLPGPVLEFAELVGSANSFLAMLMLGLGMNLDIRRAQLKWLGKAAAIRFGVSLALCLCFYYLLPFDQEIRLGAALAAFSPVSSISPAFTRERGGDVGLASSWNTIAIILSLLCMTGVLLVWG</sequence>
<keyword evidence="5 8" id="KW-0812">Transmembrane</keyword>
<keyword evidence="3" id="KW-0813">Transport</keyword>
<dbReference type="PANTHER" id="PTHR36838:SF3">
    <property type="entry name" value="TRANSPORTER AUXIN EFFLUX CARRIER EC FAMILY"/>
    <property type="match status" value="1"/>
</dbReference>
<evidence type="ECO:0000256" key="6">
    <source>
        <dbReference type="ARBA" id="ARBA00022989"/>
    </source>
</evidence>
<keyword evidence="4" id="KW-1003">Cell membrane</keyword>
<protein>
    <submittedName>
        <fullName evidence="9">AEC family transporter</fullName>
    </submittedName>
</protein>
<dbReference type="InterPro" id="IPR038770">
    <property type="entry name" value="Na+/solute_symporter_sf"/>
</dbReference>
<comment type="subcellular location">
    <subcellularLocation>
        <location evidence="1">Cell membrane</location>
        <topology evidence="1">Multi-pass membrane protein</topology>
    </subcellularLocation>
</comment>
<evidence type="ECO:0000256" key="4">
    <source>
        <dbReference type="ARBA" id="ARBA00022475"/>
    </source>
</evidence>
<evidence type="ECO:0000256" key="8">
    <source>
        <dbReference type="SAM" id="Phobius"/>
    </source>
</evidence>
<reference evidence="9" key="2">
    <citation type="journal article" date="2021" name="PeerJ">
        <title>Extensive microbial diversity within the chicken gut microbiome revealed by metagenomics and culture.</title>
        <authorList>
            <person name="Gilroy R."/>
            <person name="Ravi A."/>
            <person name="Getino M."/>
            <person name="Pursley I."/>
            <person name="Horton D.L."/>
            <person name="Alikhan N.F."/>
            <person name="Baker D."/>
            <person name="Gharbi K."/>
            <person name="Hall N."/>
            <person name="Watson M."/>
            <person name="Adriaenssens E.M."/>
            <person name="Foster-Nyarko E."/>
            <person name="Jarju S."/>
            <person name="Secka A."/>
            <person name="Antonio M."/>
            <person name="Oren A."/>
            <person name="Chaudhuri R.R."/>
            <person name="La Ragione R."/>
            <person name="Hildebrand F."/>
            <person name="Pallen M.J."/>
        </authorList>
    </citation>
    <scope>NUCLEOTIDE SEQUENCE</scope>
    <source>
        <strain evidence="9">ChiGjej2B2-16831</strain>
    </source>
</reference>
<reference evidence="9" key="1">
    <citation type="submission" date="2020-10" db="EMBL/GenBank/DDBJ databases">
        <authorList>
            <person name="Gilroy R."/>
        </authorList>
    </citation>
    <scope>NUCLEOTIDE SEQUENCE</scope>
    <source>
        <strain evidence="9">ChiGjej2B2-16831</strain>
    </source>
</reference>
<comment type="similarity">
    <text evidence="2">Belongs to the auxin efflux carrier (TC 2.A.69) family.</text>
</comment>
<feature type="transmembrane region" description="Helical" evidence="8">
    <location>
        <begin position="34"/>
        <end position="55"/>
    </location>
</feature>
<keyword evidence="6 8" id="KW-1133">Transmembrane helix</keyword>
<feature type="transmembrane region" description="Helical" evidence="8">
    <location>
        <begin position="61"/>
        <end position="82"/>
    </location>
</feature>
<evidence type="ECO:0000256" key="5">
    <source>
        <dbReference type="ARBA" id="ARBA00022692"/>
    </source>
</evidence>
<dbReference type="EMBL" id="DVNZ01000034">
    <property type="protein sequence ID" value="HIU93719.1"/>
    <property type="molecule type" value="Genomic_DNA"/>
</dbReference>
<feature type="transmembrane region" description="Helical" evidence="8">
    <location>
        <begin position="5"/>
        <end position="22"/>
    </location>
</feature>
<organism evidence="9 10">
    <name type="scientific">Candidatus Aphodomorpha intestinavium</name>
    <dbReference type="NCBI Taxonomy" id="2840672"/>
    <lineage>
        <taxon>Bacteria</taxon>
        <taxon>Bacillati</taxon>
        <taxon>Bacillota</taxon>
        <taxon>Clostridia</taxon>
        <taxon>Eubacteriales</taxon>
        <taxon>Candidatus Aphodomorpha</taxon>
    </lineage>
</organism>
<proteinExistence type="inferred from homology"/>
<evidence type="ECO:0000256" key="7">
    <source>
        <dbReference type="ARBA" id="ARBA00023136"/>
    </source>
</evidence>
<dbReference type="Proteomes" id="UP000824128">
    <property type="component" value="Unassembled WGS sequence"/>
</dbReference>
<evidence type="ECO:0000256" key="3">
    <source>
        <dbReference type="ARBA" id="ARBA00022448"/>
    </source>
</evidence>
<evidence type="ECO:0000256" key="1">
    <source>
        <dbReference type="ARBA" id="ARBA00004651"/>
    </source>
</evidence>
<feature type="transmembrane region" description="Helical" evidence="8">
    <location>
        <begin position="160"/>
        <end position="180"/>
    </location>
</feature>
<gene>
    <name evidence="9" type="ORF">IAD24_01030</name>
</gene>
<feature type="transmembrane region" description="Helical" evidence="8">
    <location>
        <begin position="192"/>
        <end position="213"/>
    </location>
</feature>
<feature type="transmembrane region" description="Helical" evidence="8">
    <location>
        <begin position="281"/>
        <end position="301"/>
    </location>
</feature>
<dbReference type="GO" id="GO:0005886">
    <property type="term" value="C:plasma membrane"/>
    <property type="evidence" value="ECO:0007669"/>
    <property type="project" value="UniProtKB-SubCell"/>
</dbReference>
<keyword evidence="7 8" id="KW-0472">Membrane</keyword>
<accession>A0A9D1N254</accession>
<evidence type="ECO:0000313" key="9">
    <source>
        <dbReference type="EMBL" id="HIU93719.1"/>
    </source>
</evidence>
<feature type="transmembrane region" description="Helical" evidence="8">
    <location>
        <begin position="225"/>
        <end position="243"/>
    </location>
</feature>
<dbReference type="InterPro" id="IPR004776">
    <property type="entry name" value="Mem_transp_PIN-like"/>
</dbReference>
<evidence type="ECO:0000313" key="10">
    <source>
        <dbReference type="Proteomes" id="UP000824128"/>
    </source>
</evidence>
<evidence type="ECO:0000256" key="2">
    <source>
        <dbReference type="ARBA" id="ARBA00010145"/>
    </source>
</evidence>
<name>A0A9D1N254_9FIRM</name>
<dbReference type="Pfam" id="PF03547">
    <property type="entry name" value="Mem_trans"/>
    <property type="match status" value="1"/>
</dbReference>